<dbReference type="PANTHER" id="PTHR47326">
    <property type="entry name" value="TRANSPOSABLE ELEMENT TC3 TRANSPOSASE-LIKE PROTEIN"/>
    <property type="match status" value="1"/>
</dbReference>
<evidence type="ECO:0000313" key="2">
    <source>
        <dbReference type="Proteomes" id="UP001458880"/>
    </source>
</evidence>
<name>A0AAW1LPD2_POPJA</name>
<dbReference type="PANTHER" id="PTHR47326:SF1">
    <property type="entry name" value="HTH PSQ-TYPE DOMAIN-CONTAINING PROTEIN"/>
    <property type="match status" value="1"/>
</dbReference>
<organism evidence="1 2">
    <name type="scientific">Popillia japonica</name>
    <name type="common">Japanese beetle</name>
    <dbReference type="NCBI Taxonomy" id="7064"/>
    <lineage>
        <taxon>Eukaryota</taxon>
        <taxon>Metazoa</taxon>
        <taxon>Ecdysozoa</taxon>
        <taxon>Arthropoda</taxon>
        <taxon>Hexapoda</taxon>
        <taxon>Insecta</taxon>
        <taxon>Pterygota</taxon>
        <taxon>Neoptera</taxon>
        <taxon>Endopterygota</taxon>
        <taxon>Coleoptera</taxon>
        <taxon>Polyphaga</taxon>
        <taxon>Scarabaeiformia</taxon>
        <taxon>Scarabaeidae</taxon>
        <taxon>Rutelinae</taxon>
        <taxon>Popillia</taxon>
    </lineage>
</organism>
<comment type="caution">
    <text evidence="1">The sequence shown here is derived from an EMBL/GenBank/DDBJ whole genome shotgun (WGS) entry which is preliminary data.</text>
</comment>
<evidence type="ECO:0000313" key="1">
    <source>
        <dbReference type="EMBL" id="KAK9736091.1"/>
    </source>
</evidence>
<sequence>MEAHFRTHGHVLQSAGIHPYKRKPVQLLLDDFDRRIEFCQAVMNRIDGSEILPDWSLFSEEAVFTLNGKVNHHKCRCPLSIELDGRNLSILHI</sequence>
<dbReference type="AlphaFoldDB" id="A0AAW1LPD2"/>
<accession>A0AAW1LPD2</accession>
<proteinExistence type="predicted"/>
<reference evidence="1 2" key="1">
    <citation type="journal article" date="2024" name="BMC Genomics">
        <title>De novo assembly and annotation of Popillia japonica's genome with initial clues to its potential as an invasive pest.</title>
        <authorList>
            <person name="Cucini C."/>
            <person name="Boschi S."/>
            <person name="Funari R."/>
            <person name="Cardaioli E."/>
            <person name="Iannotti N."/>
            <person name="Marturano G."/>
            <person name="Paoli F."/>
            <person name="Bruttini M."/>
            <person name="Carapelli A."/>
            <person name="Frati F."/>
            <person name="Nardi F."/>
        </authorList>
    </citation>
    <scope>NUCLEOTIDE SEQUENCE [LARGE SCALE GENOMIC DNA]</scope>
    <source>
        <strain evidence="1">DMR45628</strain>
    </source>
</reference>
<dbReference type="EMBL" id="JASPKY010000118">
    <property type="protein sequence ID" value="KAK9736091.1"/>
    <property type="molecule type" value="Genomic_DNA"/>
</dbReference>
<protein>
    <submittedName>
        <fullName evidence="1">Uncharacterized protein</fullName>
    </submittedName>
</protein>
<dbReference type="Proteomes" id="UP001458880">
    <property type="component" value="Unassembled WGS sequence"/>
</dbReference>
<keyword evidence="2" id="KW-1185">Reference proteome</keyword>
<gene>
    <name evidence="1" type="ORF">QE152_g12768</name>
</gene>